<dbReference type="PANTHER" id="PTHR30329:SF21">
    <property type="entry name" value="LIPOPROTEIN YIAD-RELATED"/>
    <property type="match status" value="1"/>
</dbReference>
<dbReference type="Pfam" id="PF00691">
    <property type="entry name" value="OmpA"/>
    <property type="match status" value="1"/>
</dbReference>
<dbReference type="SUPFAM" id="SSF56925">
    <property type="entry name" value="OMPA-like"/>
    <property type="match status" value="1"/>
</dbReference>
<proteinExistence type="predicted"/>
<dbReference type="CDD" id="cd07185">
    <property type="entry name" value="OmpA_C-like"/>
    <property type="match status" value="1"/>
</dbReference>
<evidence type="ECO:0000313" key="5">
    <source>
        <dbReference type="EMBL" id="HJF91419.1"/>
    </source>
</evidence>
<evidence type="ECO:0000259" key="4">
    <source>
        <dbReference type="PROSITE" id="PS51123"/>
    </source>
</evidence>
<evidence type="ECO:0000256" key="1">
    <source>
        <dbReference type="PROSITE-ProRule" id="PRU00473"/>
    </source>
</evidence>
<name>A0A921LBG3_9BACT</name>
<dbReference type="InterPro" id="IPR011250">
    <property type="entry name" value="OMP/PagP_B-barrel"/>
</dbReference>
<dbReference type="Gene3D" id="3.30.1330.60">
    <property type="entry name" value="OmpA-like domain"/>
    <property type="match status" value="1"/>
</dbReference>
<keyword evidence="2" id="KW-0175">Coiled coil</keyword>
<evidence type="ECO:0000313" key="6">
    <source>
        <dbReference type="Proteomes" id="UP000717835"/>
    </source>
</evidence>
<feature type="domain" description="OmpA-like" evidence="4">
    <location>
        <begin position="279"/>
        <end position="390"/>
    </location>
</feature>
<sequence length="390" mass="42718">MKKILMLLAMSGVALGSMAQSEAKPSVDADQDKYAVVTNKFWDNWFISAGVGGSVLMGDFDTNVGNFGQRISPTINIAVGKWFTPGIGGRLQYSGLQARGFAPSALTDYTTGDMVDGGYKQRFNYMNLHADAMFNLNALFGGYNPNRVYEIIPYVGFGFTHSYTEAHRQCMSANAGLLNRFRISDAWDINLELSIVGMEDKFDAGLGGKGYDGVVSATVGVTYRFAKRGFDKPKPQLISESELDHMRNKIKEMAAENQQLTSALDQAKKEAAQKPEPQVIVKQDVTPRTVFFTIGSAKVSKRESMNLSYMAETMKNNPESTYVVNGYADSATGTPEFNQQLAKKRAEAVIKVLVDEYGVDASRLSVGKTEAVDSFGEPILNRVVLVESSK</sequence>
<dbReference type="RefSeq" id="WP_022021637.1">
    <property type="nucleotide sequence ID" value="NZ_CALUIP010000024.1"/>
</dbReference>
<feature type="signal peptide" evidence="3">
    <location>
        <begin position="1"/>
        <end position="19"/>
    </location>
</feature>
<evidence type="ECO:0000256" key="3">
    <source>
        <dbReference type="SAM" id="SignalP"/>
    </source>
</evidence>
<dbReference type="InterPro" id="IPR036737">
    <property type="entry name" value="OmpA-like_sf"/>
</dbReference>
<dbReference type="OrthoDB" id="1453138at2"/>
<gene>
    <name evidence="5" type="ORF">K8W02_03405</name>
</gene>
<keyword evidence="3" id="KW-0732">Signal</keyword>
<dbReference type="AlphaFoldDB" id="A0A921LBG3"/>
<reference evidence="5" key="1">
    <citation type="journal article" date="2021" name="PeerJ">
        <title>Extensive microbial diversity within the chicken gut microbiome revealed by metagenomics and culture.</title>
        <authorList>
            <person name="Gilroy R."/>
            <person name="Ravi A."/>
            <person name="Getino M."/>
            <person name="Pursley I."/>
            <person name="Horton D.L."/>
            <person name="Alikhan N.F."/>
            <person name="Baker D."/>
            <person name="Gharbi K."/>
            <person name="Hall N."/>
            <person name="Watson M."/>
            <person name="Adriaenssens E.M."/>
            <person name="Foster-Nyarko E."/>
            <person name="Jarju S."/>
            <person name="Secka A."/>
            <person name="Antonio M."/>
            <person name="Oren A."/>
            <person name="Chaudhuri R.R."/>
            <person name="La Ragione R."/>
            <person name="Hildebrand F."/>
            <person name="Pallen M.J."/>
        </authorList>
    </citation>
    <scope>NUCLEOTIDE SEQUENCE</scope>
    <source>
        <strain evidence="5">CHK55-1828</strain>
    </source>
</reference>
<dbReference type="InterPro" id="IPR050330">
    <property type="entry name" value="Bact_OuterMem_StrucFunc"/>
</dbReference>
<dbReference type="InterPro" id="IPR006665">
    <property type="entry name" value="OmpA-like"/>
</dbReference>
<evidence type="ECO:0000256" key="2">
    <source>
        <dbReference type="SAM" id="Coils"/>
    </source>
</evidence>
<feature type="chain" id="PRO_5037172617" evidence="3">
    <location>
        <begin position="20"/>
        <end position="390"/>
    </location>
</feature>
<reference evidence="5" key="2">
    <citation type="submission" date="2021-09" db="EMBL/GenBank/DDBJ databases">
        <authorList>
            <person name="Gilroy R."/>
        </authorList>
    </citation>
    <scope>NUCLEOTIDE SEQUENCE</scope>
    <source>
        <strain evidence="5">CHK55-1828</strain>
    </source>
</reference>
<protein>
    <submittedName>
        <fullName evidence="5">OmpA family protein</fullName>
    </submittedName>
</protein>
<dbReference type="GO" id="GO:0016020">
    <property type="term" value="C:membrane"/>
    <property type="evidence" value="ECO:0007669"/>
    <property type="project" value="UniProtKB-UniRule"/>
</dbReference>
<comment type="caution">
    <text evidence="5">The sequence shown here is derived from an EMBL/GenBank/DDBJ whole genome shotgun (WGS) entry which is preliminary data.</text>
</comment>
<organism evidence="5 6">
    <name type="scientific">Mediterranea massiliensis</name>
    <dbReference type="NCBI Taxonomy" id="1841865"/>
    <lineage>
        <taxon>Bacteria</taxon>
        <taxon>Pseudomonadati</taxon>
        <taxon>Bacteroidota</taxon>
        <taxon>Bacteroidia</taxon>
        <taxon>Bacteroidales</taxon>
        <taxon>Bacteroidaceae</taxon>
        <taxon>Mediterranea</taxon>
    </lineage>
</organism>
<dbReference type="PROSITE" id="PS51123">
    <property type="entry name" value="OMPA_2"/>
    <property type="match status" value="1"/>
</dbReference>
<dbReference type="PANTHER" id="PTHR30329">
    <property type="entry name" value="STATOR ELEMENT OF FLAGELLAR MOTOR COMPLEX"/>
    <property type="match status" value="1"/>
</dbReference>
<dbReference type="Proteomes" id="UP000717835">
    <property type="component" value="Unassembled WGS sequence"/>
</dbReference>
<dbReference type="SUPFAM" id="SSF103088">
    <property type="entry name" value="OmpA-like"/>
    <property type="match status" value="1"/>
</dbReference>
<feature type="coiled-coil region" evidence="2">
    <location>
        <begin position="243"/>
        <end position="270"/>
    </location>
</feature>
<accession>A0A921LBG3</accession>
<keyword evidence="1" id="KW-0472">Membrane</keyword>
<dbReference type="EMBL" id="DYVX01000028">
    <property type="protein sequence ID" value="HJF91419.1"/>
    <property type="molecule type" value="Genomic_DNA"/>
</dbReference>